<dbReference type="KEGG" id="nve:5514726"/>
<dbReference type="InterPro" id="IPR051737">
    <property type="entry name" value="L-xylulose/Carbonyl_redctase"/>
</dbReference>
<gene>
    <name evidence="4" type="ORF">NEMVEDRAFT_v1g23923</name>
</gene>
<evidence type="ECO:0000313" key="5">
    <source>
        <dbReference type="Proteomes" id="UP000001593"/>
    </source>
</evidence>
<dbReference type="InterPro" id="IPR036291">
    <property type="entry name" value="NAD(P)-bd_dom_sf"/>
</dbReference>
<dbReference type="PANTHER" id="PTHR44252:SF3">
    <property type="entry name" value="D-ERYTHRULOSE REDUCTASE-RELATED"/>
    <property type="match status" value="1"/>
</dbReference>
<evidence type="ECO:0000256" key="2">
    <source>
        <dbReference type="ARBA" id="ARBA00022857"/>
    </source>
</evidence>
<keyword evidence="2" id="KW-0521">NADP</keyword>
<keyword evidence="5" id="KW-1185">Reference proteome</keyword>
<dbReference type="AlphaFoldDB" id="A7S0F0"/>
<dbReference type="GO" id="GO:0004090">
    <property type="term" value="F:carbonyl reductase (NADPH) activity"/>
    <property type="evidence" value="ECO:0000318"/>
    <property type="project" value="GO_Central"/>
</dbReference>
<dbReference type="GO" id="GO:0006006">
    <property type="term" value="P:glucose metabolic process"/>
    <property type="evidence" value="ECO:0000318"/>
    <property type="project" value="GO_Central"/>
</dbReference>
<dbReference type="Gene3D" id="3.40.50.720">
    <property type="entry name" value="NAD(P)-binding Rossmann-like Domain"/>
    <property type="match status" value="1"/>
</dbReference>
<dbReference type="EMBL" id="DS469560">
    <property type="protein sequence ID" value="EDO42863.1"/>
    <property type="molecule type" value="Genomic_DNA"/>
</dbReference>
<reference evidence="4 5" key="1">
    <citation type="journal article" date="2007" name="Science">
        <title>Sea anemone genome reveals ancestral eumetazoan gene repertoire and genomic organization.</title>
        <authorList>
            <person name="Putnam N.H."/>
            <person name="Srivastava M."/>
            <person name="Hellsten U."/>
            <person name="Dirks B."/>
            <person name="Chapman J."/>
            <person name="Salamov A."/>
            <person name="Terry A."/>
            <person name="Shapiro H."/>
            <person name="Lindquist E."/>
            <person name="Kapitonov V.V."/>
            <person name="Jurka J."/>
            <person name="Genikhovich G."/>
            <person name="Grigoriev I.V."/>
            <person name="Lucas S.M."/>
            <person name="Steele R.E."/>
            <person name="Finnerty J.R."/>
            <person name="Technau U."/>
            <person name="Martindale M.Q."/>
            <person name="Rokhsar D.S."/>
        </authorList>
    </citation>
    <scope>NUCLEOTIDE SEQUENCE [LARGE SCALE GENOMIC DNA]</scope>
    <source>
        <strain evidence="5">CH2 X CH6</strain>
    </source>
</reference>
<dbReference type="FunFam" id="3.40.50.720:FF:001459">
    <property type="entry name" value="Dehydrogenase/reductase SDR family protein 7-like"/>
    <property type="match status" value="1"/>
</dbReference>
<dbReference type="OMA" id="KGPYFLM"/>
<proteinExistence type="inferred from homology"/>
<dbReference type="eggNOG" id="KOG1207">
    <property type="taxonomic scope" value="Eukaryota"/>
</dbReference>
<feature type="non-terminal residue" evidence="4">
    <location>
        <position position="1"/>
    </location>
</feature>
<sequence>MEISFKGKRALVTGAGKGIGRGVAKALVRCGAEVVAISRTKADLDSLRDEVPSIQAVCDDVADIEKMQKLIESQETFDLLVNNAGFAIFESFLEIKPESFDRMHETNVRAPLFIAQAVAKKMVAKGEGGAIVNVSSVFTELHLPNSISLVSNKAAMDRMTKGMAMELGHYKIRVNTVNPTVVWTDAAKKAFGTREGCKMFEEKCPLGRIA</sequence>
<dbReference type="PRINTS" id="PR00081">
    <property type="entry name" value="GDHRDH"/>
</dbReference>
<evidence type="ECO:0000313" key="4">
    <source>
        <dbReference type="EMBL" id="EDO42863.1"/>
    </source>
</evidence>
<dbReference type="InParanoid" id="A7S0F0"/>
<protein>
    <recommendedName>
        <fullName evidence="6">L-xylulose reductase</fullName>
    </recommendedName>
</protein>
<dbReference type="PANTHER" id="PTHR44252">
    <property type="entry name" value="D-ERYTHRULOSE REDUCTASE"/>
    <property type="match status" value="1"/>
</dbReference>
<evidence type="ECO:0000256" key="3">
    <source>
        <dbReference type="RuleBase" id="RU000363"/>
    </source>
</evidence>
<dbReference type="HOGENOM" id="CLU_010194_1_2_1"/>
<name>A7S0F0_NEMVE</name>
<dbReference type="Proteomes" id="UP000001593">
    <property type="component" value="Unassembled WGS sequence"/>
</dbReference>
<dbReference type="PhylomeDB" id="A7S0F0"/>
<accession>A7S0F0</accession>
<dbReference type="STRING" id="45351.A7S0F0"/>
<dbReference type="SUPFAM" id="SSF51735">
    <property type="entry name" value="NAD(P)-binding Rossmann-fold domains"/>
    <property type="match status" value="1"/>
</dbReference>
<evidence type="ECO:0008006" key="6">
    <source>
        <dbReference type="Google" id="ProtNLM"/>
    </source>
</evidence>
<organism evidence="4 5">
    <name type="scientific">Nematostella vectensis</name>
    <name type="common">Starlet sea anemone</name>
    <dbReference type="NCBI Taxonomy" id="45351"/>
    <lineage>
        <taxon>Eukaryota</taxon>
        <taxon>Metazoa</taxon>
        <taxon>Cnidaria</taxon>
        <taxon>Anthozoa</taxon>
        <taxon>Hexacorallia</taxon>
        <taxon>Actiniaria</taxon>
        <taxon>Edwardsiidae</taxon>
        <taxon>Nematostella</taxon>
    </lineage>
</organism>
<dbReference type="GO" id="GO:0005997">
    <property type="term" value="P:xylulose metabolic process"/>
    <property type="evidence" value="ECO:0000318"/>
    <property type="project" value="GO_Central"/>
</dbReference>
<dbReference type="GO" id="GO:0050038">
    <property type="term" value="F:L-xylulose reductase (NADPH) activity"/>
    <property type="evidence" value="ECO:0000318"/>
    <property type="project" value="GO_Central"/>
</dbReference>
<evidence type="ECO:0000256" key="1">
    <source>
        <dbReference type="ARBA" id="ARBA00006484"/>
    </source>
</evidence>
<dbReference type="Pfam" id="PF00106">
    <property type="entry name" value="adh_short"/>
    <property type="match status" value="1"/>
</dbReference>
<dbReference type="InterPro" id="IPR002347">
    <property type="entry name" value="SDR_fam"/>
</dbReference>
<comment type="similarity">
    <text evidence="1 3">Belongs to the short-chain dehydrogenases/reductases (SDR) family.</text>
</comment>
<dbReference type="PRINTS" id="PR00080">
    <property type="entry name" value="SDRFAMILY"/>
</dbReference>